<dbReference type="AlphaFoldDB" id="A0A423VPE9"/>
<dbReference type="STRING" id="252740.A0A423VPE9"/>
<feature type="region of interest" description="Disordered" evidence="1">
    <location>
        <begin position="735"/>
        <end position="790"/>
    </location>
</feature>
<name>A0A423VPE9_CYTCH</name>
<evidence type="ECO:0000313" key="3">
    <source>
        <dbReference type="Proteomes" id="UP000284375"/>
    </source>
</evidence>
<keyword evidence="3" id="KW-1185">Reference proteome</keyword>
<dbReference type="OrthoDB" id="195446at2759"/>
<organism evidence="2 3">
    <name type="scientific">Cytospora chrysosperma</name>
    <name type="common">Cytospora canker fungus</name>
    <name type="synonym">Sphaeria chrysosperma</name>
    <dbReference type="NCBI Taxonomy" id="252740"/>
    <lineage>
        <taxon>Eukaryota</taxon>
        <taxon>Fungi</taxon>
        <taxon>Dikarya</taxon>
        <taxon>Ascomycota</taxon>
        <taxon>Pezizomycotina</taxon>
        <taxon>Sordariomycetes</taxon>
        <taxon>Sordariomycetidae</taxon>
        <taxon>Diaporthales</taxon>
        <taxon>Cytosporaceae</taxon>
        <taxon>Cytospora</taxon>
    </lineage>
</organism>
<sequence>MLQTITVSTSLRSHDSIDLIHLKLDLLKKSIDDAFGAAMRPAGGLPYNQSDLRLTHNLRKLLDAAKQFHSTASSTASTIRDGTNGHWMAHGDQAVSLMGDFPATRRQWVEDNAIDFLQRISKPEPPANSAKVEHRQLQIQLVVCHFLQGDWKLAEAILTGLSKKKTDRDSVICTLLHALSLAYLFHYSFDLALSIGQQALQGRRRLFKLGKICSSEVDETRALLATIYDVRGGNDDYIRADVLNGQLAEHFEYKHPRSEITFITDHPNLLSTIFGDDIPENGPATHAELPGEACNLEMRTASPVDAAPSDNMNITRQPTSALRRRQSVTGGVSPLRSKLTDHWRYEQDTNKCAISSPVPAPMPLSPDTMDADDEASTHVETPTPVTIKHRLTRLLTYRRSRPIKPEDVPDVAVSPTANVPPTSRWLRGSSIAGRTQSNKLVRKRSEATVPKRQKLSMSCRLRGKRSTDQTEVSDSDESGARIMQWLRSQSPDRDNEDCASVVARAGSSNGSLCGLPKDYFGTNALPVRSASTITSNDKARAFDNYMDRGLPSDPYKSNDNVLAMETDRNACQARIGVGMYHELPNTSICPELMDTGPLAELSGPSPITANIMDTNKHLGHSAREITRYPSLKVDTAVQEKSRETEIAITSSTSFRLRRCLPSLQTGGLAETSALRSVSEQLAELFAAIPNMTDGKERHATMLSLDRLLPLVTSVFHDPVLGHDIRRTIKMLASKSSFGADDASDSGYETMSTDRTEPTKSVSQFKVEAESESEHNDDTMPESPTSKPSCLRDRCRKVTVMPTSPNLKYSLSSQRQTYPGLKRAFSFVVGVEDDFSWHRPGDVQANDKEEPFQSSKKMVSFALEPDPKDEFKTCDTAQTDGDVTVGEENDRTGPGGSIE</sequence>
<reference evidence="2 3" key="1">
    <citation type="submission" date="2015-09" db="EMBL/GenBank/DDBJ databases">
        <title>Host preference determinants of Valsa canker pathogens revealed by comparative genomics.</title>
        <authorList>
            <person name="Yin Z."/>
            <person name="Huang L."/>
        </authorList>
    </citation>
    <scope>NUCLEOTIDE SEQUENCE [LARGE SCALE GENOMIC DNA]</scope>
    <source>
        <strain evidence="2 3">YSFL</strain>
    </source>
</reference>
<feature type="region of interest" description="Disordered" evidence="1">
    <location>
        <begin position="406"/>
        <end position="480"/>
    </location>
</feature>
<accession>A0A423VPE9</accession>
<dbReference type="Proteomes" id="UP000284375">
    <property type="component" value="Unassembled WGS sequence"/>
</dbReference>
<gene>
    <name evidence="2" type="ORF">VSDG_06390</name>
</gene>
<feature type="region of interest" description="Disordered" evidence="1">
    <location>
        <begin position="863"/>
        <end position="898"/>
    </location>
</feature>
<dbReference type="EMBL" id="LJZO01000035">
    <property type="protein sequence ID" value="ROV92896.1"/>
    <property type="molecule type" value="Genomic_DNA"/>
</dbReference>
<feature type="compositionally biased region" description="Basic and acidic residues" evidence="1">
    <location>
        <begin position="766"/>
        <end position="777"/>
    </location>
</feature>
<protein>
    <submittedName>
        <fullName evidence="2">Uncharacterized protein</fullName>
    </submittedName>
</protein>
<proteinExistence type="predicted"/>
<evidence type="ECO:0000256" key="1">
    <source>
        <dbReference type="SAM" id="MobiDB-lite"/>
    </source>
</evidence>
<evidence type="ECO:0000313" key="2">
    <source>
        <dbReference type="EMBL" id="ROV92896.1"/>
    </source>
</evidence>
<comment type="caution">
    <text evidence="2">The sequence shown here is derived from an EMBL/GenBank/DDBJ whole genome shotgun (WGS) entry which is preliminary data.</text>
</comment>